<dbReference type="EMBL" id="BMIU01000041">
    <property type="protein sequence ID" value="GGF51622.1"/>
    <property type="molecule type" value="Genomic_DNA"/>
</dbReference>
<organism evidence="2 3">
    <name type="scientific">Echinicola rosea</name>
    <dbReference type="NCBI Taxonomy" id="1807691"/>
    <lineage>
        <taxon>Bacteria</taxon>
        <taxon>Pseudomonadati</taxon>
        <taxon>Bacteroidota</taxon>
        <taxon>Cytophagia</taxon>
        <taxon>Cytophagales</taxon>
        <taxon>Cyclobacteriaceae</taxon>
        <taxon>Echinicola</taxon>
    </lineage>
</organism>
<dbReference type="RefSeq" id="WP_137404610.1">
    <property type="nucleotide sequence ID" value="NZ_BMIU01000041.1"/>
</dbReference>
<protein>
    <recommendedName>
        <fullName evidence="1">Glycosyltransferase 2-like domain-containing protein</fullName>
    </recommendedName>
</protein>
<dbReference type="PANTHER" id="PTHR22916">
    <property type="entry name" value="GLYCOSYLTRANSFERASE"/>
    <property type="match status" value="1"/>
</dbReference>
<evidence type="ECO:0000259" key="1">
    <source>
        <dbReference type="Pfam" id="PF00535"/>
    </source>
</evidence>
<comment type="caution">
    <text evidence="2">The sequence shown here is derived from an EMBL/GenBank/DDBJ whole genome shotgun (WGS) entry which is preliminary data.</text>
</comment>
<dbReference type="Proteomes" id="UP000647339">
    <property type="component" value="Unassembled WGS sequence"/>
</dbReference>
<evidence type="ECO:0000313" key="3">
    <source>
        <dbReference type="Proteomes" id="UP000647339"/>
    </source>
</evidence>
<dbReference type="Gene3D" id="3.90.550.10">
    <property type="entry name" value="Spore Coat Polysaccharide Biosynthesis Protein SpsA, Chain A"/>
    <property type="match status" value="1"/>
</dbReference>
<sequence>MDKVKVSIIIPCFNSEHYIGETLTYILNQSYSEWECLCIDDGSTDNSISIVRDFISIDSRFKIFKRPSHMKKGGNSCRNYGFQLATGEYIQWFDSDDLMHEKMLEEKVKALDRNSSVNYVVCHTGYFNNDDSSKVVPYDQNLNSTDFYFDYLTFKVKIFTPGPMFRKAFLDSMDLFNISLKRHQEKEFFFRIILRDKMFLVLDDIFVFRRMHEAQLSSSANSSSNKLKMEFYANKINYRSFVFSDLSDSKVLSYFRGFFLRYTYRLFREGKILISVKCFMVYLQSLLKIAVF</sequence>
<evidence type="ECO:0000313" key="2">
    <source>
        <dbReference type="EMBL" id="GGF51622.1"/>
    </source>
</evidence>
<dbReference type="SUPFAM" id="SSF53448">
    <property type="entry name" value="Nucleotide-diphospho-sugar transferases"/>
    <property type="match status" value="1"/>
</dbReference>
<dbReference type="Pfam" id="PF00535">
    <property type="entry name" value="Glycos_transf_2"/>
    <property type="match status" value="1"/>
</dbReference>
<keyword evidence="3" id="KW-1185">Reference proteome</keyword>
<gene>
    <name evidence="2" type="ORF">GCM10011339_45200</name>
</gene>
<name>A0ABQ1VBE2_9BACT</name>
<dbReference type="InterPro" id="IPR001173">
    <property type="entry name" value="Glyco_trans_2-like"/>
</dbReference>
<accession>A0ABQ1VBE2</accession>
<dbReference type="InterPro" id="IPR029044">
    <property type="entry name" value="Nucleotide-diphossugar_trans"/>
</dbReference>
<reference evidence="3" key="1">
    <citation type="journal article" date="2019" name="Int. J. Syst. Evol. Microbiol.">
        <title>The Global Catalogue of Microorganisms (GCM) 10K type strain sequencing project: providing services to taxonomists for standard genome sequencing and annotation.</title>
        <authorList>
            <consortium name="The Broad Institute Genomics Platform"/>
            <consortium name="The Broad Institute Genome Sequencing Center for Infectious Disease"/>
            <person name="Wu L."/>
            <person name="Ma J."/>
        </authorList>
    </citation>
    <scope>NUCLEOTIDE SEQUENCE [LARGE SCALE GENOMIC DNA]</scope>
    <source>
        <strain evidence="3">CGMCC 1.15407</strain>
    </source>
</reference>
<feature type="domain" description="Glycosyltransferase 2-like" evidence="1">
    <location>
        <begin position="7"/>
        <end position="145"/>
    </location>
</feature>
<proteinExistence type="predicted"/>
<dbReference type="PANTHER" id="PTHR22916:SF3">
    <property type="entry name" value="UDP-GLCNAC:BETAGAL BETA-1,3-N-ACETYLGLUCOSAMINYLTRANSFERASE-LIKE PROTEIN 1"/>
    <property type="match status" value="1"/>
</dbReference>
<dbReference type="CDD" id="cd00761">
    <property type="entry name" value="Glyco_tranf_GTA_type"/>
    <property type="match status" value="1"/>
</dbReference>